<reference evidence="14 15" key="1">
    <citation type="submission" date="2019-04" db="EMBL/GenBank/DDBJ databases">
        <title>Microbes associate with the intestines of laboratory mice.</title>
        <authorList>
            <person name="Navarre W."/>
            <person name="Wong E."/>
            <person name="Huang K."/>
            <person name="Tropini C."/>
            <person name="Ng K."/>
            <person name="Yu B."/>
        </authorList>
    </citation>
    <scope>NUCLEOTIDE SEQUENCE [LARGE SCALE GENOMIC DNA]</scope>
    <source>
        <strain evidence="14 15">NM50_B9-20</strain>
    </source>
</reference>
<comment type="subcellular location">
    <subcellularLocation>
        <location evidence="2">Cell membrane</location>
        <topology evidence="2">Multi-pass membrane protein</topology>
    </subcellularLocation>
</comment>
<name>A0A4S2DIS3_9CLOT</name>
<dbReference type="Pfam" id="PF02518">
    <property type="entry name" value="HATPase_c"/>
    <property type="match status" value="1"/>
</dbReference>
<keyword evidence="9" id="KW-0902">Two-component regulatory system</keyword>
<accession>A0A4S2DIS3</accession>
<dbReference type="SMART" id="SM00387">
    <property type="entry name" value="HATPase_c"/>
    <property type="match status" value="1"/>
</dbReference>
<dbReference type="GO" id="GO:0016036">
    <property type="term" value="P:cellular response to phosphate starvation"/>
    <property type="evidence" value="ECO:0007669"/>
    <property type="project" value="TreeGrafter"/>
</dbReference>
<evidence type="ECO:0000256" key="2">
    <source>
        <dbReference type="ARBA" id="ARBA00004651"/>
    </source>
</evidence>
<keyword evidence="5" id="KW-0808">Transferase</keyword>
<sequence length="339" mass="39984">MRSKIKSSFIESGIWIFLLILTNLFFIFMMWLVSPNNFKVLVGLMVLFTLIIILVGLFFEGNKISNQEIYFERFLNEPNEENEAKLLNIFNENYIDSIKNIGDKLRSLEKEIKESEEKYLEHEDLIEGWIHEIKTPLHLGTLLLENRKDEMSPLVYKRFNHVIYRISIDLDLILYYARLQSSHINFKFKKVDINEITIDVIMDLNSLIKENNVSLEVEIYNKNVVTDEKTMKFILSQVIENALKYSKDKDKYIWIKSGIYKEDERIYLEIKDNGLGVEKQDLPFIFDKGFTGNYDNIKKSTGIGLYLVKKYCDLMKIDIEIDSIINKGFSIKFIFPNVK</sequence>
<dbReference type="InterPro" id="IPR003594">
    <property type="entry name" value="HATPase_dom"/>
</dbReference>
<keyword evidence="11" id="KW-0175">Coiled coil</keyword>
<dbReference type="InterPro" id="IPR050351">
    <property type="entry name" value="BphY/WalK/GraS-like"/>
</dbReference>
<proteinExistence type="predicted"/>
<comment type="catalytic activity">
    <reaction evidence="1">
        <text>ATP + protein L-histidine = ADP + protein N-phospho-L-histidine.</text>
        <dbReference type="EC" id="2.7.13.3"/>
    </reaction>
</comment>
<dbReference type="InterPro" id="IPR005467">
    <property type="entry name" value="His_kinase_dom"/>
</dbReference>
<evidence type="ECO:0000256" key="11">
    <source>
        <dbReference type="SAM" id="Coils"/>
    </source>
</evidence>
<dbReference type="AlphaFoldDB" id="A0A4S2DIS3"/>
<dbReference type="GO" id="GO:0005886">
    <property type="term" value="C:plasma membrane"/>
    <property type="evidence" value="ECO:0007669"/>
    <property type="project" value="UniProtKB-SubCell"/>
</dbReference>
<evidence type="ECO:0000256" key="3">
    <source>
        <dbReference type="ARBA" id="ARBA00012438"/>
    </source>
</evidence>
<dbReference type="InterPro" id="IPR036890">
    <property type="entry name" value="HATPase_C_sf"/>
</dbReference>
<feature type="domain" description="Histidine kinase" evidence="13">
    <location>
        <begin position="128"/>
        <end position="339"/>
    </location>
</feature>
<dbReference type="PANTHER" id="PTHR45453">
    <property type="entry name" value="PHOSPHATE REGULON SENSOR PROTEIN PHOR"/>
    <property type="match status" value="1"/>
</dbReference>
<keyword evidence="10 12" id="KW-0472">Membrane</keyword>
<keyword evidence="15" id="KW-1185">Reference proteome</keyword>
<dbReference type="GO" id="GO:0004721">
    <property type="term" value="F:phosphoprotein phosphatase activity"/>
    <property type="evidence" value="ECO:0007669"/>
    <property type="project" value="TreeGrafter"/>
</dbReference>
<evidence type="ECO:0000256" key="4">
    <source>
        <dbReference type="ARBA" id="ARBA00022475"/>
    </source>
</evidence>
<keyword evidence="7 14" id="KW-0418">Kinase</keyword>
<dbReference type="Gene3D" id="3.30.565.10">
    <property type="entry name" value="Histidine kinase-like ATPase, C-terminal domain"/>
    <property type="match status" value="1"/>
</dbReference>
<keyword evidence="8 12" id="KW-1133">Transmembrane helix</keyword>
<evidence type="ECO:0000256" key="10">
    <source>
        <dbReference type="ARBA" id="ARBA00023136"/>
    </source>
</evidence>
<feature type="coiled-coil region" evidence="11">
    <location>
        <begin position="91"/>
        <end position="125"/>
    </location>
</feature>
<dbReference type="GO" id="GO:0000155">
    <property type="term" value="F:phosphorelay sensor kinase activity"/>
    <property type="evidence" value="ECO:0007669"/>
    <property type="project" value="TreeGrafter"/>
</dbReference>
<evidence type="ECO:0000256" key="12">
    <source>
        <dbReference type="SAM" id="Phobius"/>
    </source>
</evidence>
<evidence type="ECO:0000313" key="14">
    <source>
        <dbReference type="EMBL" id="TGY42076.1"/>
    </source>
</evidence>
<dbReference type="SUPFAM" id="SSF55874">
    <property type="entry name" value="ATPase domain of HSP90 chaperone/DNA topoisomerase II/histidine kinase"/>
    <property type="match status" value="1"/>
</dbReference>
<organism evidence="14 15">
    <name type="scientific">Clostridium sartagoforme</name>
    <dbReference type="NCBI Taxonomy" id="84031"/>
    <lineage>
        <taxon>Bacteria</taxon>
        <taxon>Bacillati</taxon>
        <taxon>Bacillota</taxon>
        <taxon>Clostridia</taxon>
        <taxon>Eubacteriales</taxon>
        <taxon>Clostridiaceae</taxon>
        <taxon>Clostridium</taxon>
    </lineage>
</organism>
<evidence type="ECO:0000256" key="7">
    <source>
        <dbReference type="ARBA" id="ARBA00022777"/>
    </source>
</evidence>
<feature type="transmembrane region" description="Helical" evidence="12">
    <location>
        <begin position="40"/>
        <end position="59"/>
    </location>
</feature>
<dbReference type="OrthoDB" id="9780487at2"/>
<dbReference type="PANTHER" id="PTHR45453:SF2">
    <property type="entry name" value="HISTIDINE KINASE"/>
    <property type="match status" value="1"/>
</dbReference>
<dbReference type="EMBL" id="SRYR01000004">
    <property type="protein sequence ID" value="TGY42076.1"/>
    <property type="molecule type" value="Genomic_DNA"/>
</dbReference>
<evidence type="ECO:0000256" key="1">
    <source>
        <dbReference type="ARBA" id="ARBA00000085"/>
    </source>
</evidence>
<dbReference type="PROSITE" id="PS50109">
    <property type="entry name" value="HIS_KIN"/>
    <property type="match status" value="1"/>
</dbReference>
<comment type="caution">
    <text evidence="14">The sequence shown here is derived from an EMBL/GenBank/DDBJ whole genome shotgun (WGS) entry which is preliminary data.</text>
</comment>
<evidence type="ECO:0000313" key="15">
    <source>
        <dbReference type="Proteomes" id="UP000306888"/>
    </source>
</evidence>
<feature type="transmembrane region" description="Helical" evidence="12">
    <location>
        <begin position="12"/>
        <end position="34"/>
    </location>
</feature>
<dbReference type="Proteomes" id="UP000306888">
    <property type="component" value="Unassembled WGS sequence"/>
</dbReference>
<evidence type="ECO:0000256" key="6">
    <source>
        <dbReference type="ARBA" id="ARBA00022692"/>
    </source>
</evidence>
<evidence type="ECO:0000256" key="9">
    <source>
        <dbReference type="ARBA" id="ARBA00023012"/>
    </source>
</evidence>
<keyword evidence="6 12" id="KW-0812">Transmembrane</keyword>
<evidence type="ECO:0000256" key="8">
    <source>
        <dbReference type="ARBA" id="ARBA00022989"/>
    </source>
</evidence>
<gene>
    <name evidence="14" type="ORF">E5347_10085</name>
</gene>
<keyword evidence="4" id="KW-1003">Cell membrane</keyword>
<dbReference type="EC" id="2.7.13.3" evidence="3"/>
<dbReference type="RefSeq" id="WP_136006986.1">
    <property type="nucleotide sequence ID" value="NZ_SRYR01000004.1"/>
</dbReference>
<evidence type="ECO:0000259" key="13">
    <source>
        <dbReference type="PROSITE" id="PS50109"/>
    </source>
</evidence>
<evidence type="ECO:0000256" key="5">
    <source>
        <dbReference type="ARBA" id="ARBA00022679"/>
    </source>
</evidence>
<protein>
    <recommendedName>
        <fullName evidence="3">histidine kinase</fullName>
        <ecNumber evidence="3">2.7.13.3</ecNumber>
    </recommendedName>
</protein>